<keyword evidence="3" id="KW-0732">Signal</keyword>
<evidence type="ECO:0008006" key="8">
    <source>
        <dbReference type="Google" id="ProtNLM"/>
    </source>
</evidence>
<evidence type="ECO:0000313" key="7">
    <source>
        <dbReference type="Proteomes" id="UP000308197"/>
    </source>
</evidence>
<dbReference type="Proteomes" id="UP000308197">
    <property type="component" value="Unassembled WGS sequence"/>
</dbReference>
<evidence type="ECO:0000256" key="3">
    <source>
        <dbReference type="ARBA" id="ARBA00022729"/>
    </source>
</evidence>
<evidence type="ECO:0000256" key="4">
    <source>
        <dbReference type="ARBA" id="ARBA00022801"/>
    </source>
</evidence>
<reference evidence="6 7" key="1">
    <citation type="journal article" date="2019" name="Nat. Ecol. Evol.">
        <title>Megaphylogeny resolves global patterns of mushroom evolution.</title>
        <authorList>
            <person name="Varga T."/>
            <person name="Krizsan K."/>
            <person name="Foldi C."/>
            <person name="Dima B."/>
            <person name="Sanchez-Garcia M."/>
            <person name="Sanchez-Ramirez S."/>
            <person name="Szollosi G.J."/>
            <person name="Szarkandi J.G."/>
            <person name="Papp V."/>
            <person name="Albert L."/>
            <person name="Andreopoulos W."/>
            <person name="Angelini C."/>
            <person name="Antonin V."/>
            <person name="Barry K.W."/>
            <person name="Bougher N.L."/>
            <person name="Buchanan P."/>
            <person name="Buyck B."/>
            <person name="Bense V."/>
            <person name="Catcheside P."/>
            <person name="Chovatia M."/>
            <person name="Cooper J."/>
            <person name="Damon W."/>
            <person name="Desjardin D."/>
            <person name="Finy P."/>
            <person name="Geml J."/>
            <person name="Haridas S."/>
            <person name="Hughes K."/>
            <person name="Justo A."/>
            <person name="Karasinski D."/>
            <person name="Kautmanova I."/>
            <person name="Kiss B."/>
            <person name="Kocsube S."/>
            <person name="Kotiranta H."/>
            <person name="LaButti K.M."/>
            <person name="Lechner B.E."/>
            <person name="Liimatainen K."/>
            <person name="Lipzen A."/>
            <person name="Lukacs Z."/>
            <person name="Mihaltcheva S."/>
            <person name="Morgado L.N."/>
            <person name="Niskanen T."/>
            <person name="Noordeloos M.E."/>
            <person name="Ohm R.A."/>
            <person name="Ortiz-Santana B."/>
            <person name="Ovrebo C."/>
            <person name="Racz N."/>
            <person name="Riley R."/>
            <person name="Savchenko A."/>
            <person name="Shiryaev A."/>
            <person name="Soop K."/>
            <person name="Spirin V."/>
            <person name="Szebenyi C."/>
            <person name="Tomsovsky M."/>
            <person name="Tulloss R.E."/>
            <person name="Uehling J."/>
            <person name="Grigoriev I.V."/>
            <person name="Vagvolgyi C."/>
            <person name="Papp T."/>
            <person name="Martin F.M."/>
            <person name="Miettinen O."/>
            <person name="Hibbett D.S."/>
            <person name="Nagy L.G."/>
        </authorList>
    </citation>
    <scope>NUCLEOTIDE SEQUENCE [LARGE SCALE GENOMIC DNA]</scope>
    <source>
        <strain evidence="6 7">HHB13444</strain>
    </source>
</reference>
<evidence type="ECO:0000256" key="2">
    <source>
        <dbReference type="ARBA" id="ARBA00022670"/>
    </source>
</evidence>
<gene>
    <name evidence="6" type="ORF">K466DRAFT_532012</name>
</gene>
<keyword evidence="2" id="KW-0645">Protease</keyword>
<keyword evidence="4" id="KW-0378">Hydrolase</keyword>
<dbReference type="InterPro" id="IPR008758">
    <property type="entry name" value="Peptidase_S28"/>
</dbReference>
<dbReference type="GO" id="GO:0070008">
    <property type="term" value="F:serine-type exopeptidase activity"/>
    <property type="evidence" value="ECO:0007669"/>
    <property type="project" value="InterPro"/>
</dbReference>
<dbReference type="Gene3D" id="3.40.50.1820">
    <property type="entry name" value="alpha/beta hydrolase"/>
    <property type="match status" value="2"/>
</dbReference>
<dbReference type="PANTHER" id="PTHR11010:SF23">
    <property type="entry name" value="SERINE PEPTIDASE"/>
    <property type="match status" value="1"/>
</dbReference>
<accession>A0A5C3P616</accession>
<dbReference type="InterPro" id="IPR029058">
    <property type="entry name" value="AB_hydrolase_fold"/>
</dbReference>
<dbReference type="AlphaFoldDB" id="A0A5C3P616"/>
<evidence type="ECO:0000256" key="1">
    <source>
        <dbReference type="ARBA" id="ARBA00011079"/>
    </source>
</evidence>
<organism evidence="6 7">
    <name type="scientific">Polyporus arcularius HHB13444</name>
    <dbReference type="NCBI Taxonomy" id="1314778"/>
    <lineage>
        <taxon>Eukaryota</taxon>
        <taxon>Fungi</taxon>
        <taxon>Dikarya</taxon>
        <taxon>Basidiomycota</taxon>
        <taxon>Agaricomycotina</taxon>
        <taxon>Agaricomycetes</taxon>
        <taxon>Polyporales</taxon>
        <taxon>Polyporaceae</taxon>
        <taxon>Polyporus</taxon>
    </lineage>
</organism>
<proteinExistence type="inferred from homology"/>
<keyword evidence="7" id="KW-1185">Reference proteome</keyword>
<dbReference type="InParanoid" id="A0A5C3P616"/>
<dbReference type="EMBL" id="ML211633">
    <property type="protein sequence ID" value="TFK81243.1"/>
    <property type="molecule type" value="Genomic_DNA"/>
</dbReference>
<dbReference type="Pfam" id="PF05577">
    <property type="entry name" value="Peptidase_S28"/>
    <property type="match status" value="1"/>
</dbReference>
<name>A0A5C3P616_9APHY</name>
<dbReference type="GO" id="GO:0006508">
    <property type="term" value="P:proteolysis"/>
    <property type="evidence" value="ECO:0007669"/>
    <property type="project" value="UniProtKB-KW"/>
</dbReference>
<protein>
    <recommendedName>
        <fullName evidence="8">Peptidase S28</fullName>
    </recommendedName>
</protein>
<dbReference type="PANTHER" id="PTHR11010">
    <property type="entry name" value="PROTEASE S28 PRO-X CARBOXYPEPTIDASE-RELATED"/>
    <property type="match status" value="1"/>
</dbReference>
<evidence type="ECO:0000313" key="6">
    <source>
        <dbReference type="EMBL" id="TFK81243.1"/>
    </source>
</evidence>
<dbReference type="GO" id="GO:0008239">
    <property type="term" value="F:dipeptidyl-peptidase activity"/>
    <property type="evidence" value="ECO:0007669"/>
    <property type="project" value="TreeGrafter"/>
</dbReference>
<keyword evidence="5" id="KW-0325">Glycoprotein</keyword>
<sequence>MSSTNRVVRSCSRLREKSTPENYTGLLTNSTINGMIMQATDGAGIVLEHRFFGLSNPYPDLPVKGAFWKDGFYSTECGNSTAEACFGTHDSTSSSWNNTGLSDDRSWNWMVCNQFGFSRIGASEGHPTIVSRHLTAQYYERGCQYDFPGAFKGPKKLSILNALAVNNAYGGWNVTTDRLIFANGQRHPWREATVAANGASFPKMALQPHLLSDGFHCSDMDASEGVSKAIKAVQDATVEYMTKWYADWKKSA</sequence>
<comment type="similarity">
    <text evidence="1">Belongs to the peptidase S28 family.</text>
</comment>
<evidence type="ECO:0000256" key="5">
    <source>
        <dbReference type="ARBA" id="ARBA00023180"/>
    </source>
</evidence>